<protein>
    <submittedName>
        <fullName evidence="7">Protein LemA</fullName>
    </submittedName>
</protein>
<comment type="similarity">
    <text evidence="2">Belongs to the LemA family.</text>
</comment>
<evidence type="ECO:0000256" key="4">
    <source>
        <dbReference type="ARBA" id="ARBA00022989"/>
    </source>
</evidence>
<keyword evidence="3 6" id="KW-0812">Transmembrane</keyword>
<keyword evidence="5 6" id="KW-0472">Membrane</keyword>
<feature type="transmembrane region" description="Helical" evidence="6">
    <location>
        <begin position="12"/>
        <end position="31"/>
    </location>
</feature>
<proteinExistence type="inferred from homology"/>
<sequence>MIENKPFYKKGWFISLAVVIVLLFALIGGFIKSANSMATSEQGVEEQLGQVQTVLQRRADLIPNLVNAVKGQQKQEKSVYSDITKARTQYYNAKNQYNNASSTSDKVNALNTQERSLNILVGSIKEAYPNLASNSNMQTLMVQLEGSENRISVERNRYNQAARAYNDKIVKFPGSIVAGMTGHKKVNYFTADSNAQNAPSVNF</sequence>
<reference evidence="7 8" key="1">
    <citation type="journal article" date="2015" name="Genome Biol. Evol.">
        <title>Functionally Structured Genomes in Lactobacillus kunkeei Colonizing the Honey Crop and Food Products of Honeybees and Stingless Bees.</title>
        <authorList>
            <person name="Tamarit D."/>
            <person name="Ellegaard K.M."/>
            <person name="Wikander J."/>
            <person name="Olofsson T."/>
            <person name="Vasquez A."/>
            <person name="Andersson S.G."/>
        </authorList>
    </citation>
    <scope>NUCLEOTIDE SEQUENCE [LARGE SCALE GENOMIC DNA]</scope>
    <source>
        <strain evidence="7 8">LAla</strain>
    </source>
</reference>
<dbReference type="PANTHER" id="PTHR34478:SF2">
    <property type="entry name" value="MEMBRANE PROTEIN"/>
    <property type="match status" value="1"/>
</dbReference>
<evidence type="ECO:0000256" key="2">
    <source>
        <dbReference type="ARBA" id="ARBA00008854"/>
    </source>
</evidence>
<gene>
    <name evidence="7" type="primary">lemA</name>
    <name evidence="7" type="ORF">RZ72_02160</name>
</gene>
<name>A0A0N0CTI8_9LACO</name>
<dbReference type="Pfam" id="PF04011">
    <property type="entry name" value="LemA"/>
    <property type="match status" value="1"/>
</dbReference>
<dbReference type="EMBL" id="JXCZ01000039">
    <property type="protein sequence ID" value="KOY78718.1"/>
    <property type="molecule type" value="Genomic_DNA"/>
</dbReference>
<dbReference type="PATRIC" id="fig|148814.9.peg.1245"/>
<dbReference type="SUPFAM" id="SSF140478">
    <property type="entry name" value="LemA-like"/>
    <property type="match status" value="1"/>
</dbReference>
<dbReference type="Gene3D" id="1.20.1440.20">
    <property type="entry name" value="LemA-like domain"/>
    <property type="match status" value="1"/>
</dbReference>
<evidence type="ECO:0000313" key="8">
    <source>
        <dbReference type="Proteomes" id="UP000037749"/>
    </source>
</evidence>
<dbReference type="GO" id="GO:0016020">
    <property type="term" value="C:membrane"/>
    <property type="evidence" value="ECO:0007669"/>
    <property type="project" value="UniProtKB-SubCell"/>
</dbReference>
<dbReference type="PANTHER" id="PTHR34478">
    <property type="entry name" value="PROTEIN LEMA"/>
    <property type="match status" value="1"/>
</dbReference>
<dbReference type="InterPro" id="IPR023353">
    <property type="entry name" value="LemA-like_dom_sf"/>
</dbReference>
<evidence type="ECO:0000256" key="3">
    <source>
        <dbReference type="ARBA" id="ARBA00022692"/>
    </source>
</evidence>
<dbReference type="AlphaFoldDB" id="A0A0N0CTI8"/>
<comment type="caution">
    <text evidence="7">The sequence shown here is derived from an EMBL/GenBank/DDBJ whole genome shotgun (WGS) entry which is preliminary data.</text>
</comment>
<evidence type="ECO:0000256" key="1">
    <source>
        <dbReference type="ARBA" id="ARBA00004167"/>
    </source>
</evidence>
<comment type="subcellular location">
    <subcellularLocation>
        <location evidence="1">Membrane</location>
        <topology evidence="1">Single-pass membrane protein</topology>
    </subcellularLocation>
</comment>
<evidence type="ECO:0000256" key="6">
    <source>
        <dbReference type="SAM" id="Phobius"/>
    </source>
</evidence>
<dbReference type="InterPro" id="IPR007156">
    <property type="entry name" value="MamQ_LemA"/>
</dbReference>
<keyword evidence="4 6" id="KW-1133">Transmembrane helix</keyword>
<accession>A0A0N0CTI8</accession>
<organism evidence="7 8">
    <name type="scientific">Apilactobacillus kunkeei</name>
    <dbReference type="NCBI Taxonomy" id="148814"/>
    <lineage>
        <taxon>Bacteria</taxon>
        <taxon>Bacillati</taxon>
        <taxon>Bacillota</taxon>
        <taxon>Bacilli</taxon>
        <taxon>Lactobacillales</taxon>
        <taxon>Lactobacillaceae</taxon>
        <taxon>Apilactobacillus</taxon>
    </lineage>
</organism>
<dbReference type="Proteomes" id="UP000037749">
    <property type="component" value="Unassembled WGS sequence"/>
</dbReference>
<dbReference type="RefSeq" id="WP_053796950.1">
    <property type="nucleotide sequence ID" value="NZ_JXCZ01000039.1"/>
</dbReference>
<evidence type="ECO:0000313" key="7">
    <source>
        <dbReference type="EMBL" id="KOY78718.1"/>
    </source>
</evidence>
<evidence type="ECO:0000256" key="5">
    <source>
        <dbReference type="ARBA" id="ARBA00023136"/>
    </source>
</evidence>